<proteinExistence type="predicted"/>
<evidence type="ECO:0000313" key="2">
    <source>
        <dbReference type="Proteomes" id="UP000314294"/>
    </source>
</evidence>
<reference evidence="1 2" key="1">
    <citation type="submission" date="2019-03" db="EMBL/GenBank/DDBJ databases">
        <title>First draft genome of Liparis tanakae, snailfish: a comprehensive survey of snailfish specific genes.</title>
        <authorList>
            <person name="Kim W."/>
            <person name="Song I."/>
            <person name="Jeong J.-H."/>
            <person name="Kim D."/>
            <person name="Kim S."/>
            <person name="Ryu S."/>
            <person name="Song J.Y."/>
            <person name="Lee S.K."/>
        </authorList>
    </citation>
    <scope>NUCLEOTIDE SEQUENCE [LARGE SCALE GENOMIC DNA]</scope>
    <source>
        <tissue evidence="1">Muscle</tissue>
    </source>
</reference>
<dbReference type="Proteomes" id="UP000314294">
    <property type="component" value="Unassembled WGS sequence"/>
</dbReference>
<sequence>MEDVSGSETGRLRHACEFTSPSAAPLVGGGAVDIVLLAVLRRVEGLVTEDVLPGGSEVTLDDLCCFAVVVTGAAVCARWRRDVALATSVAPRHRRSLLWKSKPGLDPSPLAGAGLCSGPSYLQPSRGPRTWGSSPWAGWSLRRHEAEPLEETAPGGSSAAEPVRLVDSSPQVAPAAQVALKVTMSRKRTVSVCQVDIVKRHVSLLGKAGLHTFHHDLKHKAVGTWPTDEGDVINGYVSCFSPHGSLQYHLVDFLQGHVALHQQPLVPLVS</sequence>
<comment type="caution">
    <text evidence="1">The sequence shown here is derived from an EMBL/GenBank/DDBJ whole genome shotgun (WGS) entry which is preliminary data.</text>
</comment>
<organism evidence="1 2">
    <name type="scientific">Liparis tanakae</name>
    <name type="common">Tanaka's snailfish</name>
    <dbReference type="NCBI Taxonomy" id="230148"/>
    <lineage>
        <taxon>Eukaryota</taxon>
        <taxon>Metazoa</taxon>
        <taxon>Chordata</taxon>
        <taxon>Craniata</taxon>
        <taxon>Vertebrata</taxon>
        <taxon>Euteleostomi</taxon>
        <taxon>Actinopterygii</taxon>
        <taxon>Neopterygii</taxon>
        <taxon>Teleostei</taxon>
        <taxon>Neoteleostei</taxon>
        <taxon>Acanthomorphata</taxon>
        <taxon>Eupercaria</taxon>
        <taxon>Perciformes</taxon>
        <taxon>Cottioidei</taxon>
        <taxon>Cottales</taxon>
        <taxon>Liparidae</taxon>
        <taxon>Liparis</taxon>
    </lineage>
</organism>
<name>A0A4Z2GRW5_9TELE</name>
<dbReference type="AlphaFoldDB" id="A0A4Z2GRW5"/>
<evidence type="ECO:0000313" key="1">
    <source>
        <dbReference type="EMBL" id="TNN55452.1"/>
    </source>
</evidence>
<accession>A0A4Z2GRW5</accession>
<gene>
    <name evidence="1" type="ORF">EYF80_034334</name>
</gene>
<protein>
    <submittedName>
        <fullName evidence="1">Uncharacterized protein</fullName>
    </submittedName>
</protein>
<dbReference type="EMBL" id="SRLO01000455">
    <property type="protein sequence ID" value="TNN55452.1"/>
    <property type="molecule type" value="Genomic_DNA"/>
</dbReference>
<keyword evidence="2" id="KW-1185">Reference proteome</keyword>